<dbReference type="AlphaFoldDB" id="A0A7Y3T9A7"/>
<dbReference type="Pfam" id="PF09945">
    <property type="entry name" value="DUF2177"/>
    <property type="match status" value="1"/>
</dbReference>
<dbReference type="Proteomes" id="UP000526233">
    <property type="component" value="Unassembled WGS sequence"/>
</dbReference>
<feature type="transmembrane region" description="Helical" evidence="1">
    <location>
        <begin position="56"/>
        <end position="88"/>
    </location>
</feature>
<feature type="transmembrane region" description="Helical" evidence="1">
    <location>
        <begin position="12"/>
        <end position="36"/>
    </location>
</feature>
<dbReference type="InterPro" id="IPR018687">
    <property type="entry name" value="DUF2177_membr"/>
</dbReference>
<evidence type="ECO:0000313" key="2">
    <source>
        <dbReference type="EMBL" id="NNV23168.1"/>
    </source>
</evidence>
<name>A0A7Y3T9A7_9HYPH</name>
<organism evidence="2 3">
    <name type="scientific">Brucella pseudogrignonensis</name>
    <dbReference type="NCBI Taxonomy" id="419475"/>
    <lineage>
        <taxon>Bacteria</taxon>
        <taxon>Pseudomonadati</taxon>
        <taxon>Pseudomonadota</taxon>
        <taxon>Alphaproteobacteria</taxon>
        <taxon>Hyphomicrobiales</taxon>
        <taxon>Brucellaceae</taxon>
        <taxon>Brucella/Ochrobactrum group</taxon>
        <taxon>Brucella</taxon>
    </lineage>
</organism>
<evidence type="ECO:0000313" key="3">
    <source>
        <dbReference type="Proteomes" id="UP000526233"/>
    </source>
</evidence>
<gene>
    <name evidence="2" type="ORF">EHE22_22465</name>
</gene>
<keyword evidence="1" id="KW-0812">Transmembrane</keyword>
<keyword evidence="1" id="KW-1133">Transmembrane helix</keyword>
<keyword evidence="1" id="KW-0472">Membrane</keyword>
<protein>
    <submittedName>
        <fullName evidence="2">DUF2177 family protein</fullName>
    </submittedName>
</protein>
<sequence length="103" mass="11256">MKEVCVKRIFVSYVATLVVFAAIDFVWMSTMAGRLYQQVIDNMLIADFRRAPAVAYYLLCVIGLTIADLAWGTILSAMAAATSCLIAMRVFGRGESPLLGASR</sequence>
<evidence type="ECO:0000256" key="1">
    <source>
        <dbReference type="SAM" id="Phobius"/>
    </source>
</evidence>
<proteinExistence type="predicted"/>
<comment type="caution">
    <text evidence="2">The sequence shown here is derived from an EMBL/GenBank/DDBJ whole genome shotgun (WGS) entry which is preliminary data.</text>
</comment>
<reference evidence="2 3" key="1">
    <citation type="submission" date="2018-11" db="EMBL/GenBank/DDBJ databases">
        <title>Genome sequencing and analysis.</title>
        <authorList>
            <person name="Huang Y.-T."/>
        </authorList>
    </citation>
    <scope>NUCLEOTIDE SEQUENCE [LARGE SCALE GENOMIC DNA]</scope>
    <source>
        <strain evidence="2 3">SHIN</strain>
    </source>
</reference>
<accession>A0A7Y3T9A7</accession>
<dbReference type="EMBL" id="PKQI01000004">
    <property type="protein sequence ID" value="NNV23168.1"/>
    <property type="molecule type" value="Genomic_DNA"/>
</dbReference>